<dbReference type="Proteomes" id="UP000567179">
    <property type="component" value="Unassembled WGS sequence"/>
</dbReference>
<accession>A0A8H5BU74</accession>
<gene>
    <name evidence="2" type="ORF">D9619_009248</name>
</gene>
<sequence>MADTVVFHPKAFAGADVRGRSKVDEASAGHDLIQTPLIEGFLPGGTGGPKDSALLDEILQMHVVCFYSDNEAIRVGFDTSLLPSADNGRSPAAPHVISLSD</sequence>
<protein>
    <submittedName>
        <fullName evidence="2">Uncharacterized protein</fullName>
    </submittedName>
</protein>
<evidence type="ECO:0000313" key="2">
    <source>
        <dbReference type="EMBL" id="KAF5329614.1"/>
    </source>
</evidence>
<evidence type="ECO:0000313" key="3">
    <source>
        <dbReference type="Proteomes" id="UP000567179"/>
    </source>
</evidence>
<feature type="region of interest" description="Disordered" evidence="1">
    <location>
        <begin position="82"/>
        <end position="101"/>
    </location>
</feature>
<keyword evidence="3" id="KW-1185">Reference proteome</keyword>
<evidence type="ECO:0000256" key="1">
    <source>
        <dbReference type="SAM" id="MobiDB-lite"/>
    </source>
</evidence>
<name>A0A8H5BU74_9AGAR</name>
<dbReference type="EMBL" id="JAACJJ010000002">
    <property type="protein sequence ID" value="KAF5329614.1"/>
    <property type="molecule type" value="Genomic_DNA"/>
</dbReference>
<organism evidence="2 3">
    <name type="scientific">Psilocybe cf. subviscida</name>
    <dbReference type="NCBI Taxonomy" id="2480587"/>
    <lineage>
        <taxon>Eukaryota</taxon>
        <taxon>Fungi</taxon>
        <taxon>Dikarya</taxon>
        <taxon>Basidiomycota</taxon>
        <taxon>Agaricomycotina</taxon>
        <taxon>Agaricomycetes</taxon>
        <taxon>Agaricomycetidae</taxon>
        <taxon>Agaricales</taxon>
        <taxon>Agaricineae</taxon>
        <taxon>Strophariaceae</taxon>
        <taxon>Psilocybe</taxon>
    </lineage>
</organism>
<comment type="caution">
    <text evidence="2">The sequence shown here is derived from an EMBL/GenBank/DDBJ whole genome shotgun (WGS) entry which is preliminary data.</text>
</comment>
<reference evidence="2 3" key="1">
    <citation type="journal article" date="2020" name="ISME J.">
        <title>Uncovering the hidden diversity of litter-decomposition mechanisms in mushroom-forming fungi.</title>
        <authorList>
            <person name="Floudas D."/>
            <person name="Bentzer J."/>
            <person name="Ahren D."/>
            <person name="Johansson T."/>
            <person name="Persson P."/>
            <person name="Tunlid A."/>
        </authorList>
    </citation>
    <scope>NUCLEOTIDE SEQUENCE [LARGE SCALE GENOMIC DNA]</scope>
    <source>
        <strain evidence="2 3">CBS 101986</strain>
    </source>
</reference>
<dbReference type="AlphaFoldDB" id="A0A8H5BU74"/>
<dbReference type="OrthoDB" id="28092at2759"/>
<proteinExistence type="predicted"/>